<organism evidence="1">
    <name type="scientific">Anguilla anguilla</name>
    <name type="common">European freshwater eel</name>
    <name type="synonym">Muraena anguilla</name>
    <dbReference type="NCBI Taxonomy" id="7936"/>
    <lineage>
        <taxon>Eukaryota</taxon>
        <taxon>Metazoa</taxon>
        <taxon>Chordata</taxon>
        <taxon>Craniata</taxon>
        <taxon>Vertebrata</taxon>
        <taxon>Euteleostomi</taxon>
        <taxon>Actinopterygii</taxon>
        <taxon>Neopterygii</taxon>
        <taxon>Teleostei</taxon>
        <taxon>Anguilliformes</taxon>
        <taxon>Anguillidae</taxon>
        <taxon>Anguilla</taxon>
    </lineage>
</organism>
<name>A0A0E9QBJ6_ANGAN</name>
<dbReference type="EMBL" id="GBXM01095104">
    <property type="protein sequence ID" value="JAH13473.1"/>
    <property type="molecule type" value="Transcribed_RNA"/>
</dbReference>
<sequence>MKRIMVWMFRRRKNQSDKYCR</sequence>
<protein>
    <submittedName>
        <fullName evidence="1">Uncharacterized protein</fullName>
    </submittedName>
</protein>
<evidence type="ECO:0000313" key="1">
    <source>
        <dbReference type="EMBL" id="JAH13473.1"/>
    </source>
</evidence>
<accession>A0A0E9QBJ6</accession>
<proteinExistence type="predicted"/>
<dbReference type="AlphaFoldDB" id="A0A0E9QBJ6"/>
<reference evidence="1" key="1">
    <citation type="submission" date="2014-11" db="EMBL/GenBank/DDBJ databases">
        <authorList>
            <person name="Amaro Gonzalez C."/>
        </authorList>
    </citation>
    <scope>NUCLEOTIDE SEQUENCE</scope>
</reference>
<reference evidence="1" key="2">
    <citation type="journal article" date="2015" name="Fish Shellfish Immunol.">
        <title>Early steps in the European eel (Anguilla anguilla)-Vibrio vulnificus interaction in the gills: Role of the RtxA13 toxin.</title>
        <authorList>
            <person name="Callol A."/>
            <person name="Pajuelo D."/>
            <person name="Ebbesson L."/>
            <person name="Teles M."/>
            <person name="MacKenzie S."/>
            <person name="Amaro C."/>
        </authorList>
    </citation>
    <scope>NUCLEOTIDE SEQUENCE</scope>
</reference>